<comment type="caution">
    <text evidence="2">The sequence shown here is derived from an EMBL/GenBank/DDBJ whole genome shotgun (WGS) entry which is preliminary data.</text>
</comment>
<reference evidence="2 3" key="1">
    <citation type="journal article" date="2019" name="Int. J. Syst. Evol. Microbiol.">
        <title>The Global Catalogue of Microorganisms (GCM) 10K type strain sequencing project: providing services to taxonomists for standard genome sequencing and annotation.</title>
        <authorList>
            <consortium name="The Broad Institute Genomics Platform"/>
            <consortium name="The Broad Institute Genome Sequencing Center for Infectious Disease"/>
            <person name="Wu L."/>
            <person name="Ma J."/>
        </authorList>
    </citation>
    <scope>NUCLEOTIDE SEQUENCE [LARGE SCALE GENOMIC DNA]</scope>
    <source>
        <strain evidence="2 3">XZYJ18</strain>
    </source>
</reference>
<evidence type="ECO:0000313" key="3">
    <source>
        <dbReference type="Proteomes" id="UP001595945"/>
    </source>
</evidence>
<accession>A0ABD5Q1J9</accession>
<dbReference type="EMBL" id="JBHSHT010000001">
    <property type="protein sequence ID" value="MFC4824523.1"/>
    <property type="molecule type" value="Genomic_DNA"/>
</dbReference>
<evidence type="ECO:0000256" key="1">
    <source>
        <dbReference type="SAM" id="Phobius"/>
    </source>
</evidence>
<keyword evidence="3" id="KW-1185">Reference proteome</keyword>
<protein>
    <submittedName>
        <fullName evidence="2">Uncharacterized protein</fullName>
    </submittedName>
</protein>
<organism evidence="2 3">
    <name type="scientific">Halorussus aquaticus</name>
    <dbReference type="NCBI Taxonomy" id="2953748"/>
    <lineage>
        <taxon>Archaea</taxon>
        <taxon>Methanobacteriati</taxon>
        <taxon>Methanobacteriota</taxon>
        <taxon>Stenosarchaea group</taxon>
        <taxon>Halobacteria</taxon>
        <taxon>Halobacteriales</taxon>
        <taxon>Haladaptataceae</taxon>
        <taxon>Halorussus</taxon>
    </lineage>
</organism>
<feature type="transmembrane region" description="Helical" evidence="1">
    <location>
        <begin position="24"/>
        <end position="42"/>
    </location>
</feature>
<dbReference type="RefSeq" id="WP_254269740.1">
    <property type="nucleotide sequence ID" value="NZ_CP100400.1"/>
</dbReference>
<feature type="transmembrane region" description="Helical" evidence="1">
    <location>
        <begin position="73"/>
        <end position="91"/>
    </location>
</feature>
<gene>
    <name evidence="2" type="ORF">ACFO9K_09620</name>
</gene>
<keyword evidence="1" id="KW-0812">Transmembrane</keyword>
<dbReference type="Proteomes" id="UP001595945">
    <property type="component" value="Unassembled WGS sequence"/>
</dbReference>
<feature type="transmembrane region" description="Helical" evidence="1">
    <location>
        <begin position="49"/>
        <end position="67"/>
    </location>
</feature>
<keyword evidence="1" id="KW-1133">Transmembrane helix</keyword>
<proteinExistence type="predicted"/>
<dbReference type="AlphaFoldDB" id="A0ABD5Q1J9"/>
<evidence type="ECO:0000313" key="2">
    <source>
        <dbReference type="EMBL" id="MFC4824523.1"/>
    </source>
</evidence>
<dbReference type="GeneID" id="73044791"/>
<keyword evidence="1" id="KW-0472">Membrane</keyword>
<sequence length="93" mass="9660">MFVLASNEGVFGVPHGILSSRDEWIALAIGLVAVALLYDGDLDLRPRGTAAIVGVAVSLVLSGVGPPVVTDEWHVPVVVVVLVFGGAAVLFRR</sequence>
<name>A0ABD5Q1J9_9EURY</name>